<dbReference type="PANTHER" id="PTHR23150:SF19">
    <property type="entry name" value="FORMYLGLYCINE-GENERATING ENZYME"/>
    <property type="match status" value="1"/>
</dbReference>
<feature type="domain" description="Sulfatase-modifying factor enzyme-like" evidence="1">
    <location>
        <begin position="688"/>
        <end position="891"/>
    </location>
</feature>
<evidence type="ECO:0000313" key="3">
    <source>
        <dbReference type="Proteomes" id="UP000192491"/>
    </source>
</evidence>
<dbReference type="PANTHER" id="PTHR23150">
    <property type="entry name" value="SULFATASE MODIFYING FACTOR 1, 2"/>
    <property type="match status" value="1"/>
</dbReference>
<evidence type="ECO:0000259" key="1">
    <source>
        <dbReference type="Pfam" id="PF03781"/>
    </source>
</evidence>
<evidence type="ECO:0000313" key="2">
    <source>
        <dbReference type="EMBL" id="OQX03132.1"/>
    </source>
</evidence>
<dbReference type="AlphaFoldDB" id="A0A1Y1QDE8"/>
<protein>
    <recommendedName>
        <fullName evidence="1">Sulfatase-modifying factor enzyme-like domain-containing protein</fullName>
    </recommendedName>
</protein>
<dbReference type="InterPro" id="IPR016187">
    <property type="entry name" value="CTDL_fold"/>
</dbReference>
<dbReference type="Proteomes" id="UP000192491">
    <property type="component" value="Unassembled WGS sequence"/>
</dbReference>
<dbReference type="GO" id="GO:0120147">
    <property type="term" value="F:formylglycine-generating oxidase activity"/>
    <property type="evidence" value="ECO:0007669"/>
    <property type="project" value="TreeGrafter"/>
</dbReference>
<sequence length="930" mass="106371">MRGITRLSKAVSRAELVQWLMQSGEDATSLQQIAALAGFEWQEKPLLTVEKVQKEPKRGEDKQIPLVQLEDKPPIPVLPQAPKVFNARWFCVAKRELLSQQDDNDQSREPLSIQGIEDFSAQDLQPGSTPPLALAPLLRWERLWPVLKQSFSSTMPGAIDIPRLVGRVARGGLVDSLPRQQRPHWAAESLILLDYNPRVTVVWNDFNRLVEQLKQLRGGAGLQVLKQQGLPGLRYARWRDKDKRQIDWVMPAPETPVLILSDLGMLEPSGSLRKHWLRFGRELKAAGLQPFVLAPVSPQHIDPELSRYYHIALWDRSSRLLRQQQRAETDNKAQLEQLLALLSPASRIEPELLRAVRHLLADTAFDAGLEAEFWQHPAVDKSPIACALRSESAETYRQQFKEQPPELQREVLKLIRQHHAPLFPSVMHYETLLWSVLAAKLLVQEFNAEIEQAELFLRKTAKMLYLHRDNLDDSRKAYGKRILDNAHEELLRKYSCFAVFEGSVNVEQLAQGMPLRLGIDWLELERTLASGDSTTRDCVLYQHGDELVLEEKGVSQFGSFISEFTITNDTLVLQVETLNGQITREVAYREADFYRNRRVDGVFVTHLEQNIKTIILQSGNEKLVLDSFTKPDWAHRIGRDAQGLWIEFTQNNKNWRVWWPAWGGDLGYDEYGLYTDLHIKGIIQRCRWIAPGTFLMGSPKLERGRNGDEKLHQVMLSDFWLADTTCTQALWKTIMNNDPSEFTENQNNPVEKVSWTDVQEFIDKLNKMIIGVDASLPNEAQWEYACRAGTQTLFSFGNHITLEQANYIGSDKNETGFKKTVPVKSFPANQWGLYEMHGNVREWCQDEYLKNYSKQADIESDSEYKVQRGGSWRSNASEVRSAARSSFHYEPSGAAYWGIGGTWGEPENDMGFRFILKNGSSVIPVVSHKI</sequence>
<gene>
    <name evidence="2" type="ORF">BWK73_40520</name>
</gene>
<reference evidence="2 3" key="1">
    <citation type="submission" date="2017-01" db="EMBL/GenBank/DDBJ databases">
        <title>Novel large sulfur bacteria in the metagenomes of groundwater-fed chemosynthetic microbial mats in the Lake Huron basin.</title>
        <authorList>
            <person name="Sharrar A.M."/>
            <person name="Flood B.E."/>
            <person name="Bailey J.V."/>
            <person name="Jones D.S."/>
            <person name="Biddanda B."/>
            <person name="Ruberg S.A."/>
            <person name="Marcus D.N."/>
            <person name="Dick G.J."/>
        </authorList>
    </citation>
    <scope>NUCLEOTIDE SEQUENCE [LARGE SCALE GENOMIC DNA]</scope>
    <source>
        <strain evidence="2">A8</strain>
    </source>
</reference>
<organism evidence="2 3">
    <name type="scientific">Thiothrix lacustris</name>
    <dbReference type="NCBI Taxonomy" id="525917"/>
    <lineage>
        <taxon>Bacteria</taxon>
        <taxon>Pseudomonadati</taxon>
        <taxon>Pseudomonadota</taxon>
        <taxon>Gammaproteobacteria</taxon>
        <taxon>Thiotrichales</taxon>
        <taxon>Thiotrichaceae</taxon>
        <taxon>Thiothrix</taxon>
    </lineage>
</organism>
<dbReference type="Gene3D" id="3.90.1580.10">
    <property type="entry name" value="paralog of FGE (formylglycine-generating enzyme)"/>
    <property type="match status" value="1"/>
</dbReference>
<comment type="caution">
    <text evidence="2">The sequence shown here is derived from an EMBL/GenBank/DDBJ whole genome shotgun (WGS) entry which is preliminary data.</text>
</comment>
<dbReference type="Pfam" id="PF03781">
    <property type="entry name" value="FGE-sulfatase"/>
    <property type="match status" value="1"/>
</dbReference>
<dbReference type="EMBL" id="MTEJ01000429">
    <property type="protein sequence ID" value="OQX03132.1"/>
    <property type="molecule type" value="Genomic_DNA"/>
</dbReference>
<name>A0A1Y1QDE8_9GAMM</name>
<dbReference type="InterPro" id="IPR051043">
    <property type="entry name" value="Sulfatase_Mod_Factor_Kinase"/>
</dbReference>
<dbReference type="InterPro" id="IPR005532">
    <property type="entry name" value="SUMF_dom"/>
</dbReference>
<proteinExistence type="predicted"/>
<dbReference type="SUPFAM" id="SSF56436">
    <property type="entry name" value="C-type lectin-like"/>
    <property type="match status" value="1"/>
</dbReference>
<accession>A0A1Y1QDE8</accession>
<dbReference type="InterPro" id="IPR042095">
    <property type="entry name" value="SUMF_sf"/>
</dbReference>